<dbReference type="AlphaFoldDB" id="A0A9X2WZ73"/>
<dbReference type="RefSeq" id="WP_012197975.1">
    <property type="nucleotide sequence ID" value="NZ_JAMTCC010000082.1"/>
</dbReference>
<dbReference type="Pfam" id="PF00717">
    <property type="entry name" value="Peptidase_S24"/>
    <property type="match status" value="1"/>
</dbReference>
<dbReference type="GO" id="GO:0003677">
    <property type="term" value="F:DNA binding"/>
    <property type="evidence" value="ECO:0007669"/>
    <property type="project" value="UniProtKB-KW"/>
</dbReference>
<evidence type="ECO:0000256" key="3">
    <source>
        <dbReference type="ARBA" id="ARBA00023163"/>
    </source>
</evidence>
<evidence type="ECO:0000313" key="6">
    <source>
        <dbReference type="Proteomes" id="UP001155604"/>
    </source>
</evidence>
<dbReference type="Gene3D" id="2.10.109.10">
    <property type="entry name" value="Umud Fragment, subunit A"/>
    <property type="match status" value="1"/>
</dbReference>
<feature type="domain" description="HTH cro/C1-type" evidence="4">
    <location>
        <begin position="8"/>
        <end position="62"/>
    </location>
</feature>
<dbReference type="Proteomes" id="UP001155604">
    <property type="component" value="Unassembled WGS sequence"/>
</dbReference>
<dbReference type="InterPro" id="IPR015927">
    <property type="entry name" value="Peptidase_S24_S26A/B/C"/>
</dbReference>
<keyword evidence="2" id="KW-0238">DNA-binding</keyword>
<dbReference type="Pfam" id="PF01381">
    <property type="entry name" value="HTH_3"/>
    <property type="match status" value="1"/>
</dbReference>
<dbReference type="PROSITE" id="PS50943">
    <property type="entry name" value="HTH_CROC1"/>
    <property type="match status" value="1"/>
</dbReference>
<reference evidence="5" key="1">
    <citation type="journal article" date="2023" name="Int. J. Syst. Evol. Microbiol.">
        <title>&lt;i&gt;Shewanella septentrionalis&lt;/i&gt; sp. nov. and &lt;i&gt;Shewanella holmiensis&lt;/i&gt; sp. nov., isolated from Baltic Sea water and sediments.</title>
        <authorList>
            <person name="Martin-Rodriguez A.J."/>
            <person name="Thorell K."/>
            <person name="Joffre E."/>
            <person name="Jensie-Markopoulos S."/>
            <person name="Moore E.R.B."/>
            <person name="Sjoling A."/>
        </authorList>
    </citation>
    <scope>NUCLEOTIDE SEQUENCE</scope>
    <source>
        <strain evidence="5">SP1W3</strain>
    </source>
</reference>
<keyword evidence="1" id="KW-0805">Transcription regulation</keyword>
<dbReference type="InterPro" id="IPR010982">
    <property type="entry name" value="Lambda_DNA-bd_dom_sf"/>
</dbReference>
<dbReference type="InterPro" id="IPR001387">
    <property type="entry name" value="Cro/C1-type_HTH"/>
</dbReference>
<evidence type="ECO:0000313" key="5">
    <source>
        <dbReference type="EMBL" id="MCT7948068.1"/>
    </source>
</evidence>
<protein>
    <submittedName>
        <fullName evidence="5">Helix-turn-helix domain-containing protein</fullName>
    </submittedName>
</protein>
<sequence length="214" mass="24106">MDKLSNRIKTKRKILGLKQKDVAKLMDVTSQAISSWEREVTNPSGELLLKLANVLKVNEGWLLYGDTFKNDKIKDCGEKVTFLRYYQSVNASAGHGCLNENETYSEYPVPKSVVDKQFDKDKLFCIECRGDSMEPVLKSGSILAVNPCQTRIDDGGLYVVKLGSELRVKILSLSNEGITLKSFNKQYLDETVKQGDVRFSVEGKVFWFSSSLND</sequence>
<dbReference type="SUPFAM" id="SSF51306">
    <property type="entry name" value="LexA/Signal peptidase"/>
    <property type="match status" value="1"/>
</dbReference>
<gene>
    <name evidence="5" type="ORF">NE536_22235</name>
</gene>
<dbReference type="SMART" id="SM00530">
    <property type="entry name" value="HTH_XRE"/>
    <property type="match status" value="1"/>
</dbReference>
<evidence type="ECO:0000259" key="4">
    <source>
        <dbReference type="PROSITE" id="PS50943"/>
    </source>
</evidence>
<name>A0A9X2WZ73_9GAMM</name>
<accession>A0A9X2WZ73</accession>
<dbReference type="CDD" id="cd00093">
    <property type="entry name" value="HTH_XRE"/>
    <property type="match status" value="1"/>
</dbReference>
<dbReference type="EMBL" id="JAMTCC010000082">
    <property type="protein sequence ID" value="MCT7948068.1"/>
    <property type="molecule type" value="Genomic_DNA"/>
</dbReference>
<keyword evidence="6" id="KW-1185">Reference proteome</keyword>
<dbReference type="PANTHER" id="PTHR40661">
    <property type="match status" value="1"/>
</dbReference>
<keyword evidence="3" id="KW-0804">Transcription</keyword>
<proteinExistence type="predicted"/>
<organism evidence="5 6">
    <name type="scientific">Shewanella septentrionalis</name>
    <dbReference type="NCBI Taxonomy" id="2952223"/>
    <lineage>
        <taxon>Bacteria</taxon>
        <taxon>Pseudomonadati</taxon>
        <taxon>Pseudomonadota</taxon>
        <taxon>Gammaproteobacteria</taxon>
        <taxon>Alteromonadales</taxon>
        <taxon>Shewanellaceae</taxon>
        <taxon>Shewanella</taxon>
    </lineage>
</organism>
<dbReference type="CDD" id="cd06529">
    <property type="entry name" value="S24_LexA-like"/>
    <property type="match status" value="1"/>
</dbReference>
<evidence type="ECO:0000256" key="2">
    <source>
        <dbReference type="ARBA" id="ARBA00023125"/>
    </source>
</evidence>
<comment type="caution">
    <text evidence="5">The sequence shown here is derived from an EMBL/GenBank/DDBJ whole genome shotgun (WGS) entry which is preliminary data.</text>
</comment>
<dbReference type="Gene3D" id="1.10.260.40">
    <property type="entry name" value="lambda repressor-like DNA-binding domains"/>
    <property type="match status" value="1"/>
</dbReference>
<dbReference type="InterPro" id="IPR039418">
    <property type="entry name" value="LexA-like"/>
</dbReference>
<dbReference type="InterPro" id="IPR036286">
    <property type="entry name" value="LexA/Signal_pep-like_sf"/>
</dbReference>
<dbReference type="PANTHER" id="PTHR40661:SF3">
    <property type="entry name" value="FELS-1 PROPHAGE TRANSCRIPTIONAL REGULATOR"/>
    <property type="match status" value="1"/>
</dbReference>
<evidence type="ECO:0000256" key="1">
    <source>
        <dbReference type="ARBA" id="ARBA00023015"/>
    </source>
</evidence>
<dbReference type="SUPFAM" id="SSF47413">
    <property type="entry name" value="lambda repressor-like DNA-binding domains"/>
    <property type="match status" value="1"/>
</dbReference>